<comment type="similarity">
    <text evidence="2">Belongs to the PKI family.</text>
</comment>
<evidence type="ECO:0000256" key="3">
    <source>
        <dbReference type="ARBA" id="ARBA00023013"/>
    </source>
</evidence>
<reference evidence="5 6" key="2">
    <citation type="submission" date="2018-11" db="EMBL/GenBank/DDBJ databases">
        <authorList>
            <consortium name="Pathogen Informatics"/>
        </authorList>
    </citation>
    <scope>NUCLEOTIDE SEQUENCE [LARGE SCALE GENOMIC DNA]</scope>
</reference>
<evidence type="ECO:0000256" key="4">
    <source>
        <dbReference type="SAM" id="MobiDB-lite"/>
    </source>
</evidence>
<protein>
    <submittedName>
        <fullName evidence="5 7">Uncharacterized protein</fullName>
    </submittedName>
</protein>
<evidence type="ECO:0000256" key="1">
    <source>
        <dbReference type="ARBA" id="ARBA00002844"/>
    </source>
</evidence>
<dbReference type="EMBL" id="UYRT01007860">
    <property type="protein sequence ID" value="VDK43720.1"/>
    <property type="molecule type" value="Genomic_DNA"/>
</dbReference>
<dbReference type="Pfam" id="PF02827">
    <property type="entry name" value="PKI"/>
    <property type="match status" value="1"/>
</dbReference>
<accession>A0A183D6B2</accession>
<dbReference type="AlphaFoldDB" id="A0A183D6B2"/>
<organism evidence="7">
    <name type="scientific">Gongylonema pulchrum</name>
    <dbReference type="NCBI Taxonomy" id="637853"/>
    <lineage>
        <taxon>Eukaryota</taxon>
        <taxon>Metazoa</taxon>
        <taxon>Ecdysozoa</taxon>
        <taxon>Nematoda</taxon>
        <taxon>Chromadorea</taxon>
        <taxon>Rhabditida</taxon>
        <taxon>Spirurina</taxon>
        <taxon>Spiruromorpha</taxon>
        <taxon>Spiruroidea</taxon>
        <taxon>Gongylonematidae</taxon>
        <taxon>Gongylonema</taxon>
    </lineage>
</organism>
<proteinExistence type="inferred from homology"/>
<dbReference type="Proteomes" id="UP000271098">
    <property type="component" value="Unassembled WGS sequence"/>
</dbReference>
<dbReference type="OrthoDB" id="8556393at2759"/>
<feature type="region of interest" description="Disordered" evidence="4">
    <location>
        <begin position="1"/>
        <end position="82"/>
    </location>
</feature>
<keyword evidence="3" id="KW-0649">Protein kinase inhibitor</keyword>
<reference evidence="7" key="1">
    <citation type="submission" date="2016-06" db="UniProtKB">
        <authorList>
            <consortium name="WormBaseParasite"/>
        </authorList>
    </citation>
    <scope>IDENTIFICATION</scope>
</reference>
<evidence type="ECO:0000256" key="2">
    <source>
        <dbReference type="ARBA" id="ARBA00006393"/>
    </source>
</evidence>
<keyword evidence="6" id="KW-1185">Reference proteome</keyword>
<sequence length="97" mass="10651">MGEMDDITQEGSGKSADNDDQMNDFVNSARTGRRNAVPEVDTQGMDPDAVKLAERLSSMNTASNDECRRKDQSADDSSTVSASESIVVIFGAQWRFW</sequence>
<evidence type="ECO:0000313" key="7">
    <source>
        <dbReference type="WBParaSite" id="GPUH_0000426001-mRNA-1"/>
    </source>
</evidence>
<gene>
    <name evidence="5" type="ORF">GPUH_LOCUS4251</name>
</gene>
<evidence type="ECO:0000313" key="5">
    <source>
        <dbReference type="EMBL" id="VDK43720.1"/>
    </source>
</evidence>
<dbReference type="WBParaSite" id="GPUH_0000426001-mRNA-1">
    <property type="protein sequence ID" value="GPUH_0000426001-mRNA-1"/>
    <property type="gene ID" value="GPUH_0000426001"/>
</dbReference>
<dbReference type="InterPro" id="IPR004171">
    <property type="entry name" value="cAMP_dep_PKI"/>
</dbReference>
<comment type="function">
    <text evidence="1">Extremely potent competitive inhibitor of cAMP-dependent protein kinase activity, this protein interacts with the catalytic subunit of the enzyme after the cAMP-induced dissociation of its regulatory chains.</text>
</comment>
<dbReference type="GO" id="GO:0004862">
    <property type="term" value="F:cAMP-dependent protein kinase inhibitor activity"/>
    <property type="evidence" value="ECO:0007669"/>
    <property type="project" value="InterPro"/>
</dbReference>
<evidence type="ECO:0000313" key="6">
    <source>
        <dbReference type="Proteomes" id="UP000271098"/>
    </source>
</evidence>
<name>A0A183D6B2_9BILA</name>